<accession>D2Z7C8</accession>
<dbReference type="RefSeq" id="WP_005660747.1">
    <property type="nucleotide sequence ID" value="NZ_ABTR02000001.1"/>
</dbReference>
<organism evidence="5 6">
    <name type="scientific">Dethiosulfovibrio peptidovorans DSM 11002</name>
    <dbReference type="NCBI Taxonomy" id="469381"/>
    <lineage>
        <taxon>Bacteria</taxon>
        <taxon>Thermotogati</taxon>
        <taxon>Synergistota</taxon>
        <taxon>Synergistia</taxon>
        <taxon>Synergistales</taxon>
        <taxon>Dethiosulfovibrionaceae</taxon>
        <taxon>Dethiosulfovibrio</taxon>
    </lineage>
</organism>
<dbReference type="AlphaFoldDB" id="D2Z7C8"/>
<dbReference type="Gene3D" id="1.25.40.10">
    <property type="entry name" value="Tetratricopeptide repeat domain"/>
    <property type="match status" value="1"/>
</dbReference>
<evidence type="ECO:0000256" key="1">
    <source>
        <dbReference type="ARBA" id="ARBA00023015"/>
    </source>
</evidence>
<evidence type="ECO:0000256" key="2">
    <source>
        <dbReference type="ARBA" id="ARBA00023125"/>
    </source>
</evidence>
<dbReference type="PaxDb" id="469381-Dpep_1349"/>
<sequence length="832" mass="94401">MKNVQENYRPQVHYYSNRLKDKLRKIRDFRTTFIEAPSGAGKTTAIRDFFNCPNMNPPSIRWFVASEEPGTSGWTRFCHVLGEIDPYVGSRLLHLGFPVEDNQGEVAQALVDLVCDDETYLICDNFQFVHKNLPLSVWRALVDHGGYGLRVVIITQQLSSRGLAILGNANVLRVENEDLCLTEEEIGDYYCLAGVDLDLDQRRRLYLYSEGWIAALYLQLVGYARTGSLEGRSSIHELVNELLWKGLSLEDRQVLFRLSPFDSFTVPQLSFLLGLDRVPDVLVERLGGWLFVRYDIESRRYFLHAILLDFVRSAIRDEPEAFQRGILAAAGEWCASQGDKTQALFFLYRICDYRGIFSLDLHCYDMTRATLDAGREYMLKFLRDTVNNSTVEMRCDYAFNFISMAFEAFNLGDVELYVGLCREMEAVLDGYDIDEESRRSLRGELYLARSFGFYNDIEAMGKDHSRAYELLGPNSRLFKPDTPWTFGWPSVLGMFHSGAGELDRELSDMDRWLPLYNSLTSGNGSGAELIFRAEALLHKGRDDEAEPLVLRALEITKRLNQDSLYLCAAFLLQRMALLRGDGPVFTEGRAMRDRCARMSSYALSNRITDVATGFVSCLLGDTEGMPSRVCSEGFLTGASPAVPFSCMVYGRLALLTGGERDLVLRSEELLFPARRYRNLLVEIYMGIYLSVAYSRLGRESDGAEALGRALDMAMPDGLILPFAENADVLGSSLDVVMEERWSSERNRFSSFVKRYSLGKERVLQSLSGREAVEGLTFRENDVALLVSEGLSNREIAKRLFLSENTVKFYLKSIFQKLGISSRRDVKKILSLR</sequence>
<evidence type="ECO:0000313" key="5">
    <source>
        <dbReference type="EMBL" id="EFC91375.1"/>
    </source>
</evidence>
<gene>
    <name evidence="5" type="ORF">Dpep_1349</name>
</gene>
<dbReference type="OrthoDB" id="1137593at2"/>
<keyword evidence="2" id="KW-0238">DNA-binding</keyword>
<dbReference type="InterPro" id="IPR027417">
    <property type="entry name" value="P-loop_NTPase"/>
</dbReference>
<dbReference type="GO" id="GO:0003677">
    <property type="term" value="F:DNA binding"/>
    <property type="evidence" value="ECO:0007669"/>
    <property type="project" value="UniProtKB-KW"/>
</dbReference>
<dbReference type="Gene3D" id="1.10.10.10">
    <property type="entry name" value="Winged helix-like DNA-binding domain superfamily/Winged helix DNA-binding domain"/>
    <property type="match status" value="1"/>
</dbReference>
<dbReference type="PROSITE" id="PS00622">
    <property type="entry name" value="HTH_LUXR_1"/>
    <property type="match status" value="1"/>
</dbReference>
<dbReference type="SUPFAM" id="SSF52540">
    <property type="entry name" value="P-loop containing nucleoside triphosphate hydrolases"/>
    <property type="match status" value="1"/>
</dbReference>
<name>D2Z7C8_9BACT</name>
<dbReference type="EMBL" id="ABTR02000001">
    <property type="protein sequence ID" value="EFC91375.1"/>
    <property type="molecule type" value="Genomic_DNA"/>
</dbReference>
<dbReference type="PANTHER" id="PTHR44688">
    <property type="entry name" value="DNA-BINDING TRANSCRIPTIONAL ACTIVATOR DEVR_DOSR"/>
    <property type="match status" value="1"/>
</dbReference>
<dbReference type="SUPFAM" id="SSF46894">
    <property type="entry name" value="C-terminal effector domain of the bipartite response regulators"/>
    <property type="match status" value="1"/>
</dbReference>
<keyword evidence="1" id="KW-0805">Transcription regulation</keyword>
<reference evidence="5 6" key="1">
    <citation type="journal article" date="2010" name="Stand. Genomic Sci.">
        <title>Permanent draft genome sequence of Dethiosulfovibrio peptidovorans type strain (SEBR 4207).</title>
        <authorList>
            <person name="Labutti K."/>
            <person name="Mayilraj S."/>
            <person name="Clum A."/>
            <person name="Lucas S."/>
            <person name="Glavina Del Rio T."/>
            <person name="Nolan M."/>
            <person name="Tice H."/>
            <person name="Cheng J.F."/>
            <person name="Pitluck S."/>
            <person name="Liolios K."/>
            <person name="Ivanova N."/>
            <person name="Mavromatis K."/>
            <person name="Mikhailova N."/>
            <person name="Pati A."/>
            <person name="Goodwin L."/>
            <person name="Chen A."/>
            <person name="Palaniappan K."/>
            <person name="Land M."/>
            <person name="Hauser L."/>
            <person name="Chang Y.J."/>
            <person name="Jeffries C.D."/>
            <person name="Rohde M."/>
            <person name="Spring S."/>
            <person name="Goker M."/>
            <person name="Woyke T."/>
            <person name="Bristow J."/>
            <person name="Eisen J.A."/>
            <person name="Markowitz V."/>
            <person name="Hugenholtz P."/>
            <person name="Kyrpides N.C."/>
            <person name="Klenk H.P."/>
            <person name="Lapidus A."/>
        </authorList>
    </citation>
    <scope>NUCLEOTIDE SEQUENCE [LARGE SCALE GENOMIC DNA]</scope>
    <source>
        <strain evidence="5 6">DSM 11002</strain>
    </source>
</reference>
<evidence type="ECO:0000259" key="4">
    <source>
        <dbReference type="PROSITE" id="PS50043"/>
    </source>
</evidence>
<comment type="caution">
    <text evidence="5">The sequence shown here is derived from an EMBL/GenBank/DDBJ whole genome shotgun (WGS) entry which is preliminary data.</text>
</comment>
<evidence type="ECO:0000313" key="6">
    <source>
        <dbReference type="Proteomes" id="UP000006427"/>
    </source>
</evidence>
<dbReference type="CDD" id="cd06170">
    <property type="entry name" value="LuxR_C_like"/>
    <property type="match status" value="1"/>
</dbReference>
<feature type="domain" description="HTH luxR-type" evidence="4">
    <location>
        <begin position="768"/>
        <end position="832"/>
    </location>
</feature>
<dbReference type="InterPro" id="IPR011990">
    <property type="entry name" value="TPR-like_helical_dom_sf"/>
</dbReference>
<dbReference type="PROSITE" id="PS50043">
    <property type="entry name" value="HTH_LUXR_2"/>
    <property type="match status" value="1"/>
</dbReference>
<dbReference type="STRING" id="469381.Dpep_1349"/>
<keyword evidence="6" id="KW-1185">Reference proteome</keyword>
<dbReference type="PANTHER" id="PTHR44688:SF16">
    <property type="entry name" value="DNA-BINDING TRANSCRIPTIONAL ACTIVATOR DEVR_DOSR"/>
    <property type="match status" value="1"/>
</dbReference>
<dbReference type="PRINTS" id="PR00038">
    <property type="entry name" value="HTHLUXR"/>
</dbReference>
<protein>
    <submittedName>
        <fullName evidence="5">ATP-dependent transcriptional regulator, MalT-like, LuxR family</fullName>
    </submittedName>
</protein>
<evidence type="ECO:0000256" key="3">
    <source>
        <dbReference type="ARBA" id="ARBA00023163"/>
    </source>
</evidence>
<dbReference type="InterPro" id="IPR016032">
    <property type="entry name" value="Sig_transdc_resp-reg_C-effctor"/>
</dbReference>
<proteinExistence type="predicted"/>
<keyword evidence="3" id="KW-0804">Transcription</keyword>
<dbReference type="Pfam" id="PF00196">
    <property type="entry name" value="GerE"/>
    <property type="match status" value="1"/>
</dbReference>
<dbReference type="eggNOG" id="COG2909">
    <property type="taxonomic scope" value="Bacteria"/>
</dbReference>
<dbReference type="Proteomes" id="UP000006427">
    <property type="component" value="Unassembled WGS sequence"/>
</dbReference>
<dbReference type="InterPro" id="IPR036388">
    <property type="entry name" value="WH-like_DNA-bd_sf"/>
</dbReference>
<dbReference type="GO" id="GO:0006355">
    <property type="term" value="P:regulation of DNA-templated transcription"/>
    <property type="evidence" value="ECO:0007669"/>
    <property type="project" value="InterPro"/>
</dbReference>
<dbReference type="SMART" id="SM00421">
    <property type="entry name" value="HTH_LUXR"/>
    <property type="match status" value="1"/>
</dbReference>
<dbReference type="InterPro" id="IPR000792">
    <property type="entry name" value="Tscrpt_reg_LuxR_C"/>
</dbReference>